<dbReference type="Proteomes" id="UP000471082">
    <property type="component" value="Unassembled WGS sequence"/>
</dbReference>
<protein>
    <recommendedName>
        <fullName evidence="1">Peptidase S74 domain-containing protein</fullName>
    </recommendedName>
</protein>
<evidence type="ECO:0000313" key="4">
    <source>
        <dbReference type="EMBL" id="RXD56098.1"/>
    </source>
</evidence>
<dbReference type="AlphaFoldDB" id="A0A0G8WWV4"/>
<evidence type="ECO:0000259" key="1">
    <source>
        <dbReference type="PROSITE" id="PS51688"/>
    </source>
</evidence>
<proteinExistence type="predicted"/>
<evidence type="ECO:0000313" key="5">
    <source>
        <dbReference type="Proteomes" id="UP000035369"/>
    </source>
</evidence>
<evidence type="ECO:0000313" key="2">
    <source>
        <dbReference type="EMBL" id="KLC05260.1"/>
    </source>
</evidence>
<dbReference type="PROSITE" id="PS51688">
    <property type="entry name" value="ICA"/>
    <property type="match status" value="1"/>
</dbReference>
<organism evidence="3 7">
    <name type="scientific">Xanthomonas perforans</name>
    <dbReference type="NCBI Taxonomy" id="442694"/>
    <lineage>
        <taxon>Bacteria</taxon>
        <taxon>Pseudomonadati</taxon>
        <taxon>Pseudomonadota</taxon>
        <taxon>Gammaproteobacteria</taxon>
        <taxon>Lysobacterales</taxon>
        <taxon>Lysobacteraceae</taxon>
        <taxon>Xanthomonas</taxon>
    </lineage>
</organism>
<feature type="domain" description="Peptidase S74" evidence="1">
    <location>
        <begin position="495"/>
        <end position="592"/>
    </location>
</feature>
<reference evidence="3 7" key="3">
    <citation type="submission" date="2019-11" db="EMBL/GenBank/DDBJ databases">
        <title>Genome-resolved metagenomics to study the prevalence of co-infection and intraspecific heterogeneity among plant pathogen metapopulations.</title>
        <authorList>
            <person name="Newberry E."/>
            <person name="Bhandari R."/>
            <person name="Kemble J."/>
            <person name="Sikora E."/>
            <person name="Potnis N."/>
        </authorList>
    </citation>
    <scope>NUCLEOTIDE SEQUENCE [LARGE SCALE GENOMIC DNA]</scope>
    <source>
        <strain evidence="3">Xp_Tom_Tuscaloosa_18b</strain>
    </source>
</reference>
<dbReference type="EMBL" id="JAAGYU010000066">
    <property type="protein sequence ID" value="NEL77498.1"/>
    <property type="molecule type" value="Genomic_DNA"/>
</dbReference>
<dbReference type="RefSeq" id="WP_008572732.1">
    <property type="nucleotide sequence ID" value="NZ_CP018475.1"/>
</dbReference>
<dbReference type="KEGG" id="xpe:BJD13_20155"/>
<dbReference type="EMBL" id="PUUL01000022">
    <property type="protein sequence ID" value="RXD56098.1"/>
    <property type="molecule type" value="Genomic_DNA"/>
</dbReference>
<reference evidence="4 6" key="2">
    <citation type="submission" date="2018-02" db="EMBL/GenBank/DDBJ databases">
        <title>Characterization of Xanthomonas diversity in transplant houses and field plants.</title>
        <authorList>
            <person name="Abrahamian P."/>
            <person name="Timilsina S."/>
            <person name="Minsavage G.V."/>
            <person name="Goss E.M."/>
            <person name="Jones J.B."/>
            <person name="Vallad G.E."/>
        </authorList>
    </citation>
    <scope>NUCLEOTIDE SEQUENCE [LARGE SCALE GENOMIC DNA]</scope>
    <source>
        <strain evidence="4 6">GEV2132</strain>
    </source>
</reference>
<keyword evidence="5" id="KW-1185">Reference proteome</keyword>
<evidence type="ECO:0000313" key="3">
    <source>
        <dbReference type="EMBL" id="NEL77498.1"/>
    </source>
</evidence>
<accession>A0A0G8WWV4</accession>
<dbReference type="EMBL" id="JZUY01000041">
    <property type="protein sequence ID" value="KLC05260.1"/>
    <property type="molecule type" value="Genomic_DNA"/>
</dbReference>
<dbReference type="Proteomes" id="UP000289372">
    <property type="component" value="Unassembled WGS sequence"/>
</dbReference>
<name>A0A0G8WWV4_XANPE</name>
<gene>
    <name evidence="4" type="ORF">DB769_04285</name>
    <name evidence="3" type="ORF">G3W61_14760</name>
    <name evidence="2" type="ORF">XP315_13075</name>
</gene>
<evidence type="ECO:0000313" key="7">
    <source>
        <dbReference type="Proteomes" id="UP000471082"/>
    </source>
</evidence>
<comment type="caution">
    <text evidence="3">The sequence shown here is derived from an EMBL/GenBank/DDBJ whole genome shotgun (WGS) entry which is preliminary data.</text>
</comment>
<reference evidence="2 5" key="1">
    <citation type="submission" date="2015-02" db="EMBL/GenBank/DDBJ databases">
        <title>Whole genome sequencing of multiple isolates of three species of pepper and tomato-infecting xanthomonads reveals genetic diversity in field strains and pinpoints effectors responsible for host specificity.</title>
        <authorList>
            <person name="Schwartz A."/>
            <person name="Dahlbeck D."/>
            <person name="Staskawicz B."/>
            <person name="Bart R."/>
            <person name="Potnis N."/>
            <person name="Minsavage G."/>
            <person name="Timilsina S."/>
            <person name="Goss E."/>
            <person name="Jones J."/>
            <person name="Vallad G."/>
            <person name="Barak J."/>
            <person name="Miller S."/>
            <person name="Ritchie D."/>
            <person name="Martins J.Jr."/>
            <person name="Patane J.S."/>
            <person name="Setubal J.C."/>
        </authorList>
    </citation>
    <scope>NUCLEOTIDE SEQUENCE [LARGE SCALE GENOMIC DNA]</scope>
    <source>
        <strain evidence="2 5">Xp3-15</strain>
    </source>
</reference>
<dbReference type="Proteomes" id="UP000035369">
    <property type="component" value="Unassembled WGS sequence"/>
</dbReference>
<sequence>MPGLKLQVTTAGRAALVNAPNTGTNPVLISHVGIANAPFSASAALTTLPGEIKRVAAVGGTITADDTIHVSIRDESDAVYDCYGFGLYLSNGTLFAVYSQPTLLLGKAAAAMMLLALDAVFADIDVQQITFGGTNFTDPAATTEVAGIVELATEEEAAEGTDKIRVITAWLSKKILDARLGAGAPSAFIRGLLGLTSAALLRTALELKGAALKDEGAGNNLDADKLDGQHGAYYRAWENLTGIPATASQWPSWDQVGNKPQTFTPAEHSHANYVLKSGDAMTGQLTVPRLGINLSGGAQGAFDAIVSTAGRVLMRDYGNGTPVMDFVNTANNSWVAGRIRTGANALHLETTQLAVTGAGSFGGSVHADSFGSASGYFISKSNVTVLGAEGGTSIYLRPNGAFNGAAEAVLNTAGSLLLKATVSSPGNGVNSFAHLSSGSFGGGFGLIDGAYNIGFWSENGHLRIGMATYNGALQQRMGLTTSGALSAVGGFDFGSSRKLKNIIGALPYGLAEVEQVTTLLGRYKEQYNPDGRVRLFFDAEQLLEVMPETVDAHGVSFQGELVPAVHIDQLLPVAFNAIKQLSTAVRQLQADLADLRSSH</sequence>
<dbReference type="GeneID" id="61776308"/>
<dbReference type="InterPro" id="IPR030392">
    <property type="entry name" value="S74_ICA"/>
</dbReference>
<evidence type="ECO:0000313" key="6">
    <source>
        <dbReference type="Proteomes" id="UP000289372"/>
    </source>
</evidence>